<sequence length="167" mass="19227">MLYKFLKIVLELLTLDAEKAFDTVSHEITLNKMFHDGIRGDMWVLLKNIYTNITLQVKWGNQTTQHVNIQQEIRQGAKLYTLLYKRYNSTILNAITGSHLGAMLGTICVASQTCADDIVLLGEPQNIQAMLNLIEFHTKRDMVKKTHKNQKSYVQLKERTTIKNIHP</sequence>
<dbReference type="Proteomes" id="UP000507470">
    <property type="component" value="Unassembled WGS sequence"/>
</dbReference>
<dbReference type="AlphaFoldDB" id="A0A6J8BLK4"/>
<name>A0A6J8BLK4_MYTCO</name>
<evidence type="ECO:0000313" key="2">
    <source>
        <dbReference type="EMBL" id="CAC5384476.1"/>
    </source>
</evidence>
<evidence type="ECO:0000313" key="3">
    <source>
        <dbReference type="Proteomes" id="UP000507470"/>
    </source>
</evidence>
<keyword evidence="3" id="KW-1185">Reference proteome</keyword>
<proteinExistence type="predicted"/>
<dbReference type="EMBL" id="CACVKT020003578">
    <property type="protein sequence ID" value="CAC5384476.1"/>
    <property type="molecule type" value="Genomic_DNA"/>
</dbReference>
<accession>A0A6J8BLK4</accession>
<dbReference type="InterPro" id="IPR000477">
    <property type="entry name" value="RT_dom"/>
</dbReference>
<protein>
    <recommendedName>
        <fullName evidence="1">Reverse transcriptase domain-containing protein</fullName>
    </recommendedName>
</protein>
<dbReference type="OrthoDB" id="9902985at2759"/>
<organism evidence="2 3">
    <name type="scientific">Mytilus coruscus</name>
    <name type="common">Sea mussel</name>
    <dbReference type="NCBI Taxonomy" id="42192"/>
    <lineage>
        <taxon>Eukaryota</taxon>
        <taxon>Metazoa</taxon>
        <taxon>Spiralia</taxon>
        <taxon>Lophotrochozoa</taxon>
        <taxon>Mollusca</taxon>
        <taxon>Bivalvia</taxon>
        <taxon>Autobranchia</taxon>
        <taxon>Pteriomorphia</taxon>
        <taxon>Mytilida</taxon>
        <taxon>Mytiloidea</taxon>
        <taxon>Mytilidae</taxon>
        <taxon>Mytilinae</taxon>
        <taxon>Mytilus</taxon>
    </lineage>
</organism>
<feature type="domain" description="Reverse transcriptase" evidence="1">
    <location>
        <begin position="12"/>
        <end position="126"/>
    </location>
</feature>
<dbReference type="Pfam" id="PF00078">
    <property type="entry name" value="RVT_1"/>
    <property type="match status" value="1"/>
</dbReference>
<evidence type="ECO:0000259" key="1">
    <source>
        <dbReference type="Pfam" id="PF00078"/>
    </source>
</evidence>
<gene>
    <name evidence="2" type="ORF">MCOR_20111</name>
</gene>
<reference evidence="2 3" key="1">
    <citation type="submission" date="2020-06" db="EMBL/GenBank/DDBJ databases">
        <authorList>
            <person name="Li R."/>
            <person name="Bekaert M."/>
        </authorList>
    </citation>
    <scope>NUCLEOTIDE SEQUENCE [LARGE SCALE GENOMIC DNA]</scope>
    <source>
        <strain evidence="3">wild</strain>
    </source>
</reference>